<evidence type="ECO:0000259" key="3">
    <source>
        <dbReference type="PROSITE" id="PS51462"/>
    </source>
</evidence>
<evidence type="ECO:0000256" key="2">
    <source>
        <dbReference type="ARBA" id="ARBA00022801"/>
    </source>
</evidence>
<dbReference type="PANTHER" id="PTHR43046">
    <property type="entry name" value="GDP-MANNOSE MANNOSYL HYDROLASE"/>
    <property type="match status" value="1"/>
</dbReference>
<dbReference type="EMBL" id="JBAGLP010000116">
    <property type="protein sequence ID" value="MEG3614697.1"/>
    <property type="molecule type" value="Genomic_DNA"/>
</dbReference>
<dbReference type="CDD" id="cd04690">
    <property type="entry name" value="NUDIX_Hydrolase"/>
    <property type="match status" value="1"/>
</dbReference>
<dbReference type="Pfam" id="PF00293">
    <property type="entry name" value="NUDIX"/>
    <property type="match status" value="1"/>
</dbReference>
<comment type="caution">
    <text evidence="4">The sequence shown here is derived from an EMBL/GenBank/DDBJ whole genome shotgun (WGS) entry which is preliminary data.</text>
</comment>
<dbReference type="Proteomes" id="UP001310387">
    <property type="component" value="Unassembled WGS sequence"/>
</dbReference>
<proteinExistence type="predicted"/>
<accession>A0ABU7Z5D9</accession>
<dbReference type="RefSeq" id="WP_332901457.1">
    <property type="nucleotide sequence ID" value="NZ_JBAGLP010000116.1"/>
</dbReference>
<dbReference type="SUPFAM" id="SSF55811">
    <property type="entry name" value="Nudix"/>
    <property type="match status" value="1"/>
</dbReference>
<dbReference type="InterPro" id="IPR015797">
    <property type="entry name" value="NUDIX_hydrolase-like_dom_sf"/>
</dbReference>
<gene>
    <name evidence="4" type="ORF">V5O49_06115</name>
</gene>
<organism evidence="4 5">
    <name type="scientific">Isoptericola haloaureus</name>
    <dbReference type="NCBI Taxonomy" id="1542902"/>
    <lineage>
        <taxon>Bacteria</taxon>
        <taxon>Bacillati</taxon>
        <taxon>Actinomycetota</taxon>
        <taxon>Actinomycetes</taxon>
        <taxon>Micrococcales</taxon>
        <taxon>Promicromonosporaceae</taxon>
        <taxon>Isoptericola</taxon>
    </lineage>
</organism>
<protein>
    <submittedName>
        <fullName evidence="4">NUDIX domain-containing protein</fullName>
    </submittedName>
</protein>
<dbReference type="PANTHER" id="PTHR43046:SF2">
    <property type="entry name" value="8-OXO-DGTP DIPHOSPHATASE-RELATED"/>
    <property type="match status" value="1"/>
</dbReference>
<keyword evidence="5" id="KW-1185">Reference proteome</keyword>
<keyword evidence="2" id="KW-0378">Hydrolase</keyword>
<evidence type="ECO:0000313" key="4">
    <source>
        <dbReference type="EMBL" id="MEG3614697.1"/>
    </source>
</evidence>
<dbReference type="Gene3D" id="3.90.79.10">
    <property type="entry name" value="Nucleoside Triphosphate Pyrophosphohydrolase"/>
    <property type="match status" value="1"/>
</dbReference>
<dbReference type="InterPro" id="IPR000086">
    <property type="entry name" value="NUDIX_hydrolase_dom"/>
</dbReference>
<reference evidence="4" key="2">
    <citation type="submission" date="2024-02" db="EMBL/GenBank/DDBJ databases">
        <authorList>
            <person name="Prathaban M."/>
            <person name="Mythili R."/>
            <person name="Sharmila Devi N."/>
            <person name="Sobanaa M."/>
            <person name="Prathiviraj R."/>
            <person name="Selvin J."/>
        </authorList>
    </citation>
    <scope>NUCLEOTIDE SEQUENCE</scope>
    <source>
        <strain evidence="4">MP1014</strain>
    </source>
</reference>
<sequence>MTASATTTLYIVSVVVQRDGRWLVVRKRHTETFIQVGGKIEPGESPRDALVRECHEEIGLEVDPSRVRALGHHHAVAANEPDHVVDAHAFEVELPPGFEPEPLAELAEVRWIDPEHPVTPYPLAPLSRALIARFGADQPGTPSR</sequence>
<dbReference type="PROSITE" id="PS51462">
    <property type="entry name" value="NUDIX"/>
    <property type="match status" value="1"/>
</dbReference>
<reference evidence="4" key="1">
    <citation type="journal article" date="2024" name="Antonie Van Leeuwenhoek">
        <title>Isoptericola haloaureus sp. nov., a dimorphic actinobacterium isolated from mangrove sediments of southeast India, implicating biosaline agricultural significance through nitrogen fixation and salt tolerance genes.</title>
        <authorList>
            <person name="Prathaban M."/>
            <person name="Prathiviraj R."/>
            <person name="Ravichandran M."/>
            <person name="Natarajan S.D."/>
            <person name="Sobanaa M."/>
            <person name="Hari Krishna Kumar S."/>
            <person name="Chandrasekar V."/>
            <person name="Selvin J."/>
        </authorList>
    </citation>
    <scope>NUCLEOTIDE SEQUENCE</scope>
    <source>
        <strain evidence="4">MP1014</strain>
    </source>
</reference>
<comment type="cofactor">
    <cofactor evidence="1">
        <name>Mg(2+)</name>
        <dbReference type="ChEBI" id="CHEBI:18420"/>
    </cofactor>
</comment>
<evidence type="ECO:0000256" key="1">
    <source>
        <dbReference type="ARBA" id="ARBA00001946"/>
    </source>
</evidence>
<name>A0ABU7Z5D9_9MICO</name>
<evidence type="ECO:0000313" key="5">
    <source>
        <dbReference type="Proteomes" id="UP001310387"/>
    </source>
</evidence>
<feature type="domain" description="Nudix hydrolase" evidence="3">
    <location>
        <begin position="6"/>
        <end position="134"/>
    </location>
</feature>